<accession>A0A365QJY3</accession>
<dbReference type="EMBL" id="QMFZ01000041">
    <property type="protein sequence ID" value="RBB33783.1"/>
    <property type="molecule type" value="Genomic_DNA"/>
</dbReference>
<reference evidence="1 2" key="1">
    <citation type="submission" date="2018-06" db="EMBL/GenBank/DDBJ databases">
        <title>Draft genome sequence of Burkholderia reimsis strain BE51 isolated from a French agricultural soil.</title>
        <authorList>
            <person name="Esmaeel Q."/>
        </authorList>
    </citation>
    <scope>NUCLEOTIDE SEQUENCE [LARGE SCALE GENOMIC DNA]</scope>
    <source>
        <strain evidence="1 2">BE51</strain>
    </source>
</reference>
<dbReference type="AlphaFoldDB" id="A0A365QJY3"/>
<dbReference type="RefSeq" id="WP_113047473.1">
    <property type="nucleotide sequence ID" value="NZ_QMFZ01000041.1"/>
</dbReference>
<evidence type="ECO:0000313" key="2">
    <source>
        <dbReference type="Proteomes" id="UP000252458"/>
    </source>
</evidence>
<organism evidence="1 2">
    <name type="scientific">Burkholderia reimsis</name>
    <dbReference type="NCBI Taxonomy" id="2234132"/>
    <lineage>
        <taxon>Bacteria</taxon>
        <taxon>Pseudomonadati</taxon>
        <taxon>Pseudomonadota</taxon>
        <taxon>Betaproteobacteria</taxon>
        <taxon>Burkholderiales</taxon>
        <taxon>Burkholderiaceae</taxon>
        <taxon>Burkholderia</taxon>
    </lineage>
</organism>
<name>A0A365QJY3_9BURK</name>
<proteinExistence type="predicted"/>
<protein>
    <submittedName>
        <fullName evidence="1">Uncharacterized protein</fullName>
    </submittedName>
</protein>
<sequence length="62" mass="6386">MRVLTQNETNQASGAITCTLNPNPINLADLAIATALGALAGPQMAILAGGGNFPSQSWICRF</sequence>
<keyword evidence="2" id="KW-1185">Reference proteome</keyword>
<gene>
    <name evidence="1" type="ORF">DPV79_33870</name>
</gene>
<dbReference type="Proteomes" id="UP000252458">
    <property type="component" value="Unassembled WGS sequence"/>
</dbReference>
<comment type="caution">
    <text evidence="1">The sequence shown here is derived from an EMBL/GenBank/DDBJ whole genome shotgun (WGS) entry which is preliminary data.</text>
</comment>
<evidence type="ECO:0000313" key="1">
    <source>
        <dbReference type="EMBL" id="RBB33783.1"/>
    </source>
</evidence>